<dbReference type="SUPFAM" id="SSF55874">
    <property type="entry name" value="ATPase domain of HSP90 chaperone/DNA topoisomerase II/histidine kinase"/>
    <property type="match status" value="1"/>
</dbReference>
<evidence type="ECO:0000313" key="19">
    <source>
        <dbReference type="EMBL" id="KAK7291536.1"/>
    </source>
</evidence>
<organism evidence="19 20">
    <name type="scientific">Crotalaria pallida</name>
    <name type="common">Smooth rattlebox</name>
    <name type="synonym">Crotalaria striata</name>
    <dbReference type="NCBI Taxonomy" id="3830"/>
    <lineage>
        <taxon>Eukaryota</taxon>
        <taxon>Viridiplantae</taxon>
        <taxon>Streptophyta</taxon>
        <taxon>Embryophyta</taxon>
        <taxon>Tracheophyta</taxon>
        <taxon>Spermatophyta</taxon>
        <taxon>Magnoliopsida</taxon>
        <taxon>eudicotyledons</taxon>
        <taxon>Gunneridae</taxon>
        <taxon>Pentapetalae</taxon>
        <taxon>rosids</taxon>
        <taxon>fabids</taxon>
        <taxon>Fabales</taxon>
        <taxon>Fabaceae</taxon>
        <taxon>Papilionoideae</taxon>
        <taxon>50 kb inversion clade</taxon>
        <taxon>genistoids sensu lato</taxon>
        <taxon>core genistoids</taxon>
        <taxon>Crotalarieae</taxon>
        <taxon>Crotalaria</taxon>
    </lineage>
</organism>
<evidence type="ECO:0000313" key="20">
    <source>
        <dbReference type="Proteomes" id="UP001372338"/>
    </source>
</evidence>
<evidence type="ECO:0000256" key="12">
    <source>
        <dbReference type="ARBA" id="ARBA00023054"/>
    </source>
</evidence>
<dbReference type="GO" id="GO:0031047">
    <property type="term" value="P:regulatory ncRNA-mediated gene silencing"/>
    <property type="evidence" value="ECO:0007669"/>
    <property type="project" value="UniProtKB-KW"/>
</dbReference>
<evidence type="ECO:0000256" key="2">
    <source>
        <dbReference type="ARBA" id="ARBA00004123"/>
    </source>
</evidence>
<feature type="compositionally biased region" description="Polar residues" evidence="17">
    <location>
        <begin position="743"/>
        <end position="755"/>
    </location>
</feature>
<feature type="compositionally biased region" description="Low complexity" evidence="17">
    <location>
        <begin position="91"/>
        <end position="101"/>
    </location>
</feature>
<keyword evidence="6" id="KW-0255">Endonuclease</keyword>
<keyword evidence="11" id="KW-0694">RNA-binding</keyword>
<evidence type="ECO:0000256" key="15">
    <source>
        <dbReference type="ARBA" id="ARBA00023242"/>
    </source>
</evidence>
<dbReference type="GO" id="GO:0016887">
    <property type="term" value="F:ATP hydrolysis activity"/>
    <property type="evidence" value="ECO:0007669"/>
    <property type="project" value="InterPro"/>
</dbReference>
<dbReference type="EMBL" id="JAYWIO010000001">
    <property type="protein sequence ID" value="KAK7291536.1"/>
    <property type="molecule type" value="Genomic_DNA"/>
</dbReference>
<keyword evidence="4" id="KW-0540">Nuclease</keyword>
<evidence type="ECO:0000256" key="9">
    <source>
        <dbReference type="ARBA" id="ARBA00022840"/>
    </source>
</evidence>
<evidence type="ECO:0000256" key="8">
    <source>
        <dbReference type="ARBA" id="ARBA00022801"/>
    </source>
</evidence>
<evidence type="ECO:0000256" key="14">
    <source>
        <dbReference type="ARBA" id="ARBA00023204"/>
    </source>
</evidence>
<dbReference type="GO" id="GO:0003723">
    <property type="term" value="F:RNA binding"/>
    <property type="evidence" value="ECO:0007669"/>
    <property type="project" value="UniProtKB-KW"/>
</dbReference>
<feature type="region of interest" description="Disordered" evidence="17">
    <location>
        <begin position="626"/>
        <end position="769"/>
    </location>
</feature>
<dbReference type="PANTHER" id="PTHR23336:SF58">
    <property type="entry name" value="PROTEIN MICRORCHIDIA 4"/>
    <property type="match status" value="1"/>
</dbReference>
<keyword evidence="13" id="KW-0943">RNA-mediated gene silencing</keyword>
<evidence type="ECO:0000256" key="13">
    <source>
        <dbReference type="ARBA" id="ARBA00023158"/>
    </source>
</evidence>
<dbReference type="InterPro" id="IPR045261">
    <property type="entry name" value="MORC_ATPase"/>
</dbReference>
<evidence type="ECO:0000256" key="5">
    <source>
        <dbReference type="ARBA" id="ARBA00022741"/>
    </source>
</evidence>
<dbReference type="Proteomes" id="UP001372338">
    <property type="component" value="Unassembled WGS sequence"/>
</dbReference>
<dbReference type="Pfam" id="PF17942">
    <property type="entry name" value="Morc6_S5"/>
    <property type="match status" value="1"/>
</dbReference>
<dbReference type="GO" id="GO:0005634">
    <property type="term" value="C:nucleus"/>
    <property type="evidence" value="ECO:0007669"/>
    <property type="project" value="UniProtKB-SubCell"/>
</dbReference>
<feature type="coiled-coil region" evidence="16">
    <location>
        <begin position="777"/>
        <end position="879"/>
    </location>
</feature>
<keyword evidence="20" id="KW-1185">Reference proteome</keyword>
<proteinExistence type="inferred from homology"/>
<dbReference type="GO" id="GO:0006325">
    <property type="term" value="P:chromatin organization"/>
    <property type="evidence" value="ECO:0007669"/>
    <property type="project" value="UniProtKB-KW"/>
</dbReference>
<gene>
    <name evidence="19" type="ORF">RIF29_06762</name>
</gene>
<dbReference type="GO" id="GO:0005524">
    <property type="term" value="F:ATP binding"/>
    <property type="evidence" value="ECO:0007669"/>
    <property type="project" value="UniProtKB-KW"/>
</dbReference>
<keyword evidence="10" id="KW-0156">Chromatin regulator</keyword>
<reference evidence="19 20" key="1">
    <citation type="submission" date="2024-01" db="EMBL/GenBank/DDBJ databases">
        <title>The genomes of 5 underutilized Papilionoideae crops provide insights into root nodulation and disease resistanc.</title>
        <authorList>
            <person name="Yuan L."/>
        </authorList>
    </citation>
    <scope>NUCLEOTIDE SEQUENCE [LARGE SCALE GENOMIC DNA]</scope>
    <source>
        <strain evidence="19">ZHUSHIDOU_FW_LH</strain>
        <tissue evidence="19">Leaf</tissue>
    </source>
</reference>
<comment type="similarity">
    <text evidence="3">Belongs to the MORC ATPase protein family.</text>
</comment>
<dbReference type="GO" id="GO:0006281">
    <property type="term" value="P:DNA repair"/>
    <property type="evidence" value="ECO:0007669"/>
    <property type="project" value="UniProtKB-KW"/>
</dbReference>
<keyword evidence="8" id="KW-0378">Hydrolase</keyword>
<dbReference type="AlphaFoldDB" id="A0AAN9J4M5"/>
<dbReference type="InterPro" id="IPR036890">
    <property type="entry name" value="HATPase_C_sf"/>
</dbReference>
<protein>
    <recommendedName>
        <fullName evidence="18">Morc S5 domain-containing protein</fullName>
    </recommendedName>
</protein>
<feature type="domain" description="Morc S5" evidence="18">
    <location>
        <begin position="464"/>
        <end position="608"/>
    </location>
</feature>
<dbReference type="PANTHER" id="PTHR23336">
    <property type="entry name" value="ZINC FINGER CW-TYPE COILED-COIL DOMAIN PROTEIN 3"/>
    <property type="match status" value="1"/>
</dbReference>
<evidence type="ECO:0000256" key="10">
    <source>
        <dbReference type="ARBA" id="ARBA00022853"/>
    </source>
</evidence>
<keyword evidence="14" id="KW-0234">DNA repair</keyword>
<keyword evidence="5" id="KW-0547">Nucleotide-binding</keyword>
<evidence type="ECO:0000256" key="6">
    <source>
        <dbReference type="ARBA" id="ARBA00022759"/>
    </source>
</evidence>
<keyword evidence="7" id="KW-0227">DNA damage</keyword>
<dbReference type="FunFam" id="3.30.565.10:FF:000075">
    <property type="entry name" value="MORC family CW-type zinc finger protein 4"/>
    <property type="match status" value="1"/>
</dbReference>
<comment type="cofactor">
    <cofactor evidence="1">
        <name>Mn(2+)</name>
        <dbReference type="ChEBI" id="CHEBI:29035"/>
    </cofactor>
</comment>
<evidence type="ECO:0000256" key="7">
    <source>
        <dbReference type="ARBA" id="ARBA00022763"/>
    </source>
</evidence>
<evidence type="ECO:0000256" key="16">
    <source>
        <dbReference type="SAM" id="Coils"/>
    </source>
</evidence>
<evidence type="ECO:0000256" key="3">
    <source>
        <dbReference type="ARBA" id="ARBA00007845"/>
    </source>
</evidence>
<keyword evidence="12 16" id="KW-0175">Coiled coil</keyword>
<dbReference type="GO" id="GO:0004519">
    <property type="term" value="F:endonuclease activity"/>
    <property type="evidence" value="ECO:0007669"/>
    <property type="project" value="UniProtKB-KW"/>
</dbReference>
<keyword evidence="15" id="KW-0539">Nucleus</keyword>
<sequence>MLCFWHIGQYHRSFCHPFDLILLAIVFGVRNSIFPSPESKKQKATPISTPASITFFLKRMEASVKQEMLEISNVRVRRERNGAVSVPPDPDSVINLSSSSDSDSDSEVGDLDSLIATELQRSVSGQNSSKKRKTNDAGVILPIGFLSPLPPPAAPPRQTQAVLSLPAPRSNESAGMGMSVASQSSGGCKQFWKAGDFEGPSSSGFESSTVGMDHVRVHPKFLHSNATSHKWALGAFAELLDNSLDEVCNGATYVNVDMLVSKKDGSRMLLIEDNGGGMDPDKMRQCMSLGYSAKSKLANTIGQYGNGFKTSTMRLGADVIVFSRWHGKDGKSSTQSIGLLSYTFLRSTGKEDIVVPMLDYEGGGREWNKIVRTSTDDWNKNVDTIVQWSPFYDEADLLRQFNLMKDHGTRVIIYNLWEDDQGQLELDFDTDPHDIQIRGVNRDEKNIQMAKEFPNSRHFLTYRHSLRSYASILYLRFPPGFRIILRGKDIVHHNIVNDMMMSQEVTYRPQSVADGFPKDSNMVAIVTIGFVKDAVHHIDVSGFNVYHKNRLIKPFWRIWNPAGSGGRGVIGVLEANFVEPAHDKQGFERTLVLSRLESKLIQMQKNYWGNNCDRIGYASNRKKKQVNNDYVDKETSPEYVPESSRPKRNHSATNDKGTPLTSDKLNSQTNQKRIRKESEKYSAYMNGRSSASPNSRIPSSSEQSSSSEDVSVLPTYQGKGRSQKISHAEKSSENENIRFKDATTPSGKTLQSTRGSKLKGQDPCDGEQVISDSDLTLQKLKEENCELKKRLKRKEDEIIGDALEALQHEKDRCKSLETQLRAAEKKIEDLNKEQETLIDVFSEERERRVAVEKDLRKKNQEASNTITELLDKIKRLERQCSNGGGKLDR</sequence>
<feature type="compositionally biased region" description="Basic and acidic residues" evidence="17">
    <location>
        <begin position="726"/>
        <end position="741"/>
    </location>
</feature>
<comment type="subcellular location">
    <subcellularLocation>
        <location evidence="2">Nucleus</location>
    </subcellularLocation>
</comment>
<keyword evidence="9" id="KW-0067">ATP-binding</keyword>
<feature type="compositionally biased region" description="Polar residues" evidence="17">
    <location>
        <begin position="651"/>
        <end position="671"/>
    </location>
</feature>
<feature type="compositionally biased region" description="Low complexity" evidence="17">
    <location>
        <begin position="689"/>
        <end position="711"/>
    </location>
</feature>
<dbReference type="Gene3D" id="3.30.565.10">
    <property type="entry name" value="Histidine kinase-like ATPase, C-terminal domain"/>
    <property type="match status" value="1"/>
</dbReference>
<dbReference type="Pfam" id="PF13589">
    <property type="entry name" value="HATPase_c_3"/>
    <property type="match status" value="1"/>
</dbReference>
<name>A0AAN9J4M5_CROPI</name>
<evidence type="ECO:0000259" key="18">
    <source>
        <dbReference type="Pfam" id="PF17942"/>
    </source>
</evidence>
<evidence type="ECO:0000256" key="1">
    <source>
        <dbReference type="ARBA" id="ARBA00001936"/>
    </source>
</evidence>
<dbReference type="GO" id="GO:0031349">
    <property type="term" value="P:positive regulation of defense response"/>
    <property type="evidence" value="ECO:0007669"/>
    <property type="project" value="UniProtKB-ARBA"/>
</dbReference>
<evidence type="ECO:0000256" key="4">
    <source>
        <dbReference type="ARBA" id="ARBA00022722"/>
    </source>
</evidence>
<evidence type="ECO:0000256" key="17">
    <source>
        <dbReference type="SAM" id="MobiDB-lite"/>
    </source>
</evidence>
<evidence type="ECO:0000256" key="11">
    <source>
        <dbReference type="ARBA" id="ARBA00022884"/>
    </source>
</evidence>
<comment type="caution">
    <text evidence="19">The sequence shown here is derived from an EMBL/GenBank/DDBJ whole genome shotgun (WGS) entry which is preliminary data.</text>
</comment>
<accession>A0AAN9J4M5</accession>
<dbReference type="InterPro" id="IPR041006">
    <property type="entry name" value="Morc_S5"/>
</dbReference>
<feature type="region of interest" description="Disordered" evidence="17">
    <location>
        <begin position="80"/>
        <end position="108"/>
    </location>
</feature>